<dbReference type="GO" id="GO:0003700">
    <property type="term" value="F:DNA-binding transcription factor activity"/>
    <property type="evidence" value="ECO:0007669"/>
    <property type="project" value="TreeGrafter"/>
</dbReference>
<evidence type="ECO:0000256" key="3">
    <source>
        <dbReference type="ARBA" id="ARBA00023163"/>
    </source>
</evidence>
<organism evidence="6 7">
    <name type="scientific">Pyxidicoccus fallax</name>
    <dbReference type="NCBI Taxonomy" id="394095"/>
    <lineage>
        <taxon>Bacteria</taxon>
        <taxon>Pseudomonadati</taxon>
        <taxon>Myxococcota</taxon>
        <taxon>Myxococcia</taxon>
        <taxon>Myxococcales</taxon>
        <taxon>Cystobacterineae</taxon>
        <taxon>Myxococcaceae</taxon>
        <taxon>Pyxidicoccus</taxon>
    </lineage>
</organism>
<sequence>MPGLMTEYSGRGDPARSLALLWRTKTQEPSSRRGKPELSVDRIVRVAIEVADAEGLAAVSMRRVADALKVGTMSLYTYVPGKAELIDVMLDSVHGEVERPEEADTGWRARLERVARRNWELYRRHPWLLQIATSRPVMGPNTIAKYDHELRAVEGIGLTDVEMDSVLSLVLGHVEGAARRALESAQAEQQTGMSHEQWWRAHAPLLEKVFDASRHPTAARVGAAAGEAYGAAVEPEHAFEFGLQRVLDGIEVLIERRTAKPGRRR</sequence>
<dbReference type="InterPro" id="IPR004111">
    <property type="entry name" value="Repressor_TetR_C"/>
</dbReference>
<dbReference type="Pfam" id="PF00440">
    <property type="entry name" value="TetR_N"/>
    <property type="match status" value="1"/>
</dbReference>
<evidence type="ECO:0000256" key="1">
    <source>
        <dbReference type="ARBA" id="ARBA00023015"/>
    </source>
</evidence>
<feature type="domain" description="HTH tetR-type" evidence="5">
    <location>
        <begin position="37"/>
        <end position="97"/>
    </location>
</feature>
<protein>
    <submittedName>
        <fullName evidence="6">TetR/AcrR family transcriptional regulator</fullName>
    </submittedName>
</protein>
<evidence type="ECO:0000313" key="7">
    <source>
        <dbReference type="Proteomes" id="UP000518300"/>
    </source>
</evidence>
<dbReference type="GO" id="GO:0045892">
    <property type="term" value="P:negative regulation of DNA-templated transcription"/>
    <property type="evidence" value="ECO:0007669"/>
    <property type="project" value="InterPro"/>
</dbReference>
<reference evidence="6 7" key="1">
    <citation type="submission" date="2020-04" db="EMBL/GenBank/DDBJ databases">
        <title>Draft genome of Pyxidicoccus fallax type strain.</title>
        <authorList>
            <person name="Whitworth D.E."/>
        </authorList>
    </citation>
    <scope>NUCLEOTIDE SEQUENCE [LARGE SCALE GENOMIC DNA]</scope>
    <source>
        <strain evidence="6 7">DSM 14698</strain>
    </source>
</reference>
<keyword evidence="1" id="KW-0805">Transcription regulation</keyword>
<dbReference type="InterPro" id="IPR009057">
    <property type="entry name" value="Homeodomain-like_sf"/>
</dbReference>
<gene>
    <name evidence="6" type="ORF">HG543_08735</name>
</gene>
<dbReference type="InterPro" id="IPR050109">
    <property type="entry name" value="HTH-type_TetR-like_transc_reg"/>
</dbReference>
<evidence type="ECO:0000313" key="6">
    <source>
        <dbReference type="EMBL" id="NMO14939.1"/>
    </source>
</evidence>
<dbReference type="SUPFAM" id="SSF46689">
    <property type="entry name" value="Homeodomain-like"/>
    <property type="match status" value="1"/>
</dbReference>
<comment type="caution">
    <text evidence="6">The sequence shown here is derived from an EMBL/GenBank/DDBJ whole genome shotgun (WGS) entry which is preliminary data.</text>
</comment>
<keyword evidence="2 4" id="KW-0238">DNA-binding</keyword>
<keyword evidence="7" id="KW-1185">Reference proteome</keyword>
<dbReference type="InterPro" id="IPR001647">
    <property type="entry name" value="HTH_TetR"/>
</dbReference>
<evidence type="ECO:0000256" key="2">
    <source>
        <dbReference type="ARBA" id="ARBA00023125"/>
    </source>
</evidence>
<dbReference type="EMBL" id="JABBJJ010000028">
    <property type="protein sequence ID" value="NMO14939.1"/>
    <property type="molecule type" value="Genomic_DNA"/>
</dbReference>
<dbReference type="PANTHER" id="PTHR30055">
    <property type="entry name" value="HTH-TYPE TRANSCRIPTIONAL REGULATOR RUTR"/>
    <property type="match status" value="1"/>
</dbReference>
<name>A0A848L819_9BACT</name>
<dbReference type="GO" id="GO:0000976">
    <property type="term" value="F:transcription cis-regulatory region binding"/>
    <property type="evidence" value="ECO:0007669"/>
    <property type="project" value="TreeGrafter"/>
</dbReference>
<dbReference type="AlphaFoldDB" id="A0A848L819"/>
<feature type="DNA-binding region" description="H-T-H motif" evidence="4">
    <location>
        <begin position="60"/>
        <end position="79"/>
    </location>
</feature>
<dbReference type="InterPro" id="IPR036271">
    <property type="entry name" value="Tet_transcr_reg_TetR-rel_C_sf"/>
</dbReference>
<keyword evidence="3" id="KW-0804">Transcription</keyword>
<dbReference type="PANTHER" id="PTHR30055:SF151">
    <property type="entry name" value="TRANSCRIPTIONAL REGULATORY PROTEIN"/>
    <property type="match status" value="1"/>
</dbReference>
<accession>A0A848L819</accession>
<dbReference type="Pfam" id="PF02909">
    <property type="entry name" value="TetR_C_1"/>
    <property type="match status" value="1"/>
</dbReference>
<dbReference type="Gene3D" id="1.10.357.10">
    <property type="entry name" value="Tetracycline Repressor, domain 2"/>
    <property type="match status" value="1"/>
</dbReference>
<dbReference type="Gene3D" id="1.10.10.60">
    <property type="entry name" value="Homeodomain-like"/>
    <property type="match status" value="1"/>
</dbReference>
<proteinExistence type="predicted"/>
<dbReference type="Proteomes" id="UP000518300">
    <property type="component" value="Unassembled WGS sequence"/>
</dbReference>
<dbReference type="SUPFAM" id="SSF48498">
    <property type="entry name" value="Tetracyclin repressor-like, C-terminal domain"/>
    <property type="match status" value="1"/>
</dbReference>
<dbReference type="PROSITE" id="PS50977">
    <property type="entry name" value="HTH_TETR_2"/>
    <property type="match status" value="1"/>
</dbReference>
<evidence type="ECO:0000259" key="5">
    <source>
        <dbReference type="PROSITE" id="PS50977"/>
    </source>
</evidence>
<evidence type="ECO:0000256" key="4">
    <source>
        <dbReference type="PROSITE-ProRule" id="PRU00335"/>
    </source>
</evidence>